<dbReference type="Gene3D" id="3.40.50.360">
    <property type="match status" value="1"/>
</dbReference>
<feature type="region of interest" description="Disordered" evidence="6">
    <location>
        <begin position="773"/>
        <end position="796"/>
    </location>
</feature>
<keyword evidence="10" id="KW-1185">Reference proteome</keyword>
<reference evidence="9 10" key="1">
    <citation type="submission" date="2020-03" db="EMBL/GenBank/DDBJ databases">
        <title>Draft Genome Sequence of Cudoniella acicularis.</title>
        <authorList>
            <person name="Buettner E."/>
            <person name="Kellner H."/>
        </authorList>
    </citation>
    <scope>NUCLEOTIDE SEQUENCE [LARGE SCALE GENOMIC DNA]</scope>
    <source>
        <strain evidence="9 10">DSM 108380</strain>
    </source>
</reference>
<sequence>MKVLGLSGGSVNGNSEILLKCALQAAQEAAPKDTEINFIRIPEMSIPSHLQASDLESAKGAIEEIKADLSVPDDRPFALKLIMEADIIIFSCPIYSRVIPGIVKHFQDKTMGPFQDTAMVRFRRKMQGGTYTAEDDLLFKPRVAGLIAVGGAERTEWTPFGLPIMQQMWFSMGVQVVSQFQVHSCGLPGSVLLNAEAIRKAEELGRALVSQAGKENAEFLGEHQGACPLCHLDMIIMMPGNEIECATCGSRGRLVVRTDASGEQIVSAAFDEAGQKLSPFRELGKEIHLQEIRRISENLRPQMASVQKRREELKVLDDAWLAKLPSTGHKVTIFRSSSVPNEVFPGVVHLTPNITSVLERLGVSAESVGGGEICRVNEYAQNGTQISSVDYQSQGKMWQSAWRIAKQLKLFNELLSVVTTKNTAGDTLYSVQEISVVDLDVEKGTVVLENREKFTGDLIVGADGILSHTRSKAGVPKQAWVQDERDSAAKNSGTLTCWIEDDRISLACLGEEDNSVHLYSVYQGDDHHFKDTEKKTFLQQAFSGIPHVKALASSFDASNMVVDRVYQMKSLDNWTQSRFVLLGNAAYTLAPALFQGLETGMAIEDAVSLATILSTNPLSEEIPARLKLCEECRMARVTKIKSMLDSRMTSRTLLNNLLPNDSFAFAAPGTVAEATLTCTTLDKMEWLGGSGYDMTSLMLHGVRYTKKDGSSILGSFLTLMFENLADPILSGREEAGFPKLFCDIDVRDEKGSFEVSASWRGQQFGKLAWEDLKESEDPNHAPEPETSETQTQSCAAGKEIEKEKGVFVYRYIPRVGERGKPDDEYVVLAPPPNRPAVSTALTRRAVAQGARISFDARNWKELPTLHHTASRLAEIPVLEVVRAQIVESTGVDDLSAAFRLDKG</sequence>
<dbReference type="GO" id="GO:0004497">
    <property type="term" value="F:monooxygenase activity"/>
    <property type="evidence" value="ECO:0007669"/>
    <property type="project" value="UniProtKB-KW"/>
</dbReference>
<dbReference type="InterPro" id="IPR036188">
    <property type="entry name" value="FAD/NAD-bd_sf"/>
</dbReference>
<evidence type="ECO:0000256" key="1">
    <source>
        <dbReference type="ARBA" id="ARBA00007992"/>
    </source>
</evidence>
<evidence type="ECO:0000256" key="2">
    <source>
        <dbReference type="ARBA" id="ARBA00022630"/>
    </source>
</evidence>
<feature type="compositionally biased region" description="Basic and acidic residues" evidence="6">
    <location>
        <begin position="773"/>
        <end position="783"/>
    </location>
</feature>
<dbReference type="OrthoDB" id="1047367at2759"/>
<proteinExistence type="inferred from homology"/>
<comment type="caution">
    <text evidence="9">The sequence shown here is derived from an EMBL/GenBank/DDBJ whole genome shotgun (WGS) entry which is preliminary data.</text>
</comment>
<evidence type="ECO:0008006" key="11">
    <source>
        <dbReference type="Google" id="ProtNLM"/>
    </source>
</evidence>
<dbReference type="PANTHER" id="PTHR13789:SF261">
    <property type="entry name" value="HYDROXYLASE, PUTATIVE (AFU_ORTHOLOGUE AFUA_7G00590)-RELATED"/>
    <property type="match status" value="1"/>
</dbReference>
<evidence type="ECO:0000256" key="5">
    <source>
        <dbReference type="ARBA" id="ARBA00023033"/>
    </source>
</evidence>
<keyword evidence="2" id="KW-0285">Flavoprotein</keyword>
<dbReference type="AlphaFoldDB" id="A0A8H4VXP9"/>
<dbReference type="InterPro" id="IPR023375">
    <property type="entry name" value="ADC_dom_sf"/>
</dbReference>
<feature type="domain" description="NADPH-dependent FMN reductase-like" evidence="8">
    <location>
        <begin position="1"/>
        <end position="117"/>
    </location>
</feature>
<name>A0A8H4VXP9_9HELO</name>
<dbReference type="EMBL" id="JAAMPI010001133">
    <property type="protein sequence ID" value="KAF4626548.1"/>
    <property type="molecule type" value="Genomic_DNA"/>
</dbReference>
<dbReference type="Pfam" id="PF06314">
    <property type="entry name" value="ADC"/>
    <property type="match status" value="1"/>
</dbReference>
<evidence type="ECO:0000256" key="4">
    <source>
        <dbReference type="ARBA" id="ARBA00023002"/>
    </source>
</evidence>
<evidence type="ECO:0000313" key="9">
    <source>
        <dbReference type="EMBL" id="KAF4626548.1"/>
    </source>
</evidence>
<dbReference type="InterPro" id="IPR050493">
    <property type="entry name" value="FAD-dep_Monooxygenase_BioMet"/>
</dbReference>
<comment type="similarity">
    <text evidence="1">Belongs to the paxM FAD-dependent monooxygenase family.</text>
</comment>
<dbReference type="Pfam" id="PF03358">
    <property type="entry name" value="FMN_red"/>
    <property type="match status" value="1"/>
</dbReference>
<dbReference type="InterPro" id="IPR002938">
    <property type="entry name" value="FAD-bd"/>
</dbReference>
<dbReference type="GO" id="GO:0071949">
    <property type="term" value="F:FAD binding"/>
    <property type="evidence" value="ECO:0007669"/>
    <property type="project" value="InterPro"/>
</dbReference>
<dbReference type="InterPro" id="IPR029039">
    <property type="entry name" value="Flavoprotein-like_sf"/>
</dbReference>
<dbReference type="Gene3D" id="2.40.400.10">
    <property type="entry name" value="Acetoacetate decarboxylase-like"/>
    <property type="match status" value="1"/>
</dbReference>
<protein>
    <recommendedName>
        <fullName evidence="11">NADPH-dependent FMN reductase-like domain-containing protein</fullName>
    </recommendedName>
</protein>
<dbReference type="SUPFAM" id="SSF160104">
    <property type="entry name" value="Acetoacetate decarboxylase-like"/>
    <property type="match status" value="1"/>
</dbReference>
<gene>
    <name evidence="9" type="ORF">G7Y89_g11613</name>
</gene>
<dbReference type="SUPFAM" id="SSF52218">
    <property type="entry name" value="Flavoproteins"/>
    <property type="match status" value="1"/>
</dbReference>
<dbReference type="GO" id="GO:0016829">
    <property type="term" value="F:lyase activity"/>
    <property type="evidence" value="ECO:0007669"/>
    <property type="project" value="InterPro"/>
</dbReference>
<organism evidence="9 10">
    <name type="scientific">Cudoniella acicularis</name>
    <dbReference type="NCBI Taxonomy" id="354080"/>
    <lineage>
        <taxon>Eukaryota</taxon>
        <taxon>Fungi</taxon>
        <taxon>Dikarya</taxon>
        <taxon>Ascomycota</taxon>
        <taxon>Pezizomycotina</taxon>
        <taxon>Leotiomycetes</taxon>
        <taxon>Helotiales</taxon>
        <taxon>Tricladiaceae</taxon>
        <taxon>Cudoniella</taxon>
    </lineage>
</organism>
<dbReference type="Proteomes" id="UP000566819">
    <property type="component" value="Unassembled WGS sequence"/>
</dbReference>
<keyword evidence="4" id="KW-0560">Oxidoreductase</keyword>
<dbReference type="PANTHER" id="PTHR13789">
    <property type="entry name" value="MONOOXYGENASE"/>
    <property type="match status" value="1"/>
</dbReference>
<keyword evidence="3" id="KW-0274">FAD</keyword>
<evidence type="ECO:0000313" key="10">
    <source>
        <dbReference type="Proteomes" id="UP000566819"/>
    </source>
</evidence>
<evidence type="ECO:0000256" key="3">
    <source>
        <dbReference type="ARBA" id="ARBA00022827"/>
    </source>
</evidence>
<feature type="domain" description="FAD-binding" evidence="7">
    <location>
        <begin position="450"/>
        <end position="616"/>
    </location>
</feature>
<evidence type="ECO:0000259" key="7">
    <source>
        <dbReference type="Pfam" id="PF01494"/>
    </source>
</evidence>
<evidence type="ECO:0000259" key="8">
    <source>
        <dbReference type="Pfam" id="PF03358"/>
    </source>
</evidence>
<dbReference type="InterPro" id="IPR005025">
    <property type="entry name" value="FMN_Rdtase-like_dom"/>
</dbReference>
<dbReference type="Gene3D" id="3.30.9.10">
    <property type="entry name" value="D-Amino Acid Oxidase, subunit A, domain 2"/>
    <property type="match status" value="1"/>
</dbReference>
<keyword evidence="5" id="KW-0503">Monooxygenase</keyword>
<accession>A0A8H4VXP9</accession>
<dbReference type="Pfam" id="PF01494">
    <property type="entry name" value="FAD_binding_3"/>
    <property type="match status" value="1"/>
</dbReference>
<evidence type="ECO:0000256" key="6">
    <source>
        <dbReference type="SAM" id="MobiDB-lite"/>
    </source>
</evidence>
<dbReference type="InterPro" id="IPR010451">
    <property type="entry name" value="Acetoacetate_decarboxylase"/>
</dbReference>
<dbReference type="SUPFAM" id="SSF51905">
    <property type="entry name" value="FAD/NAD(P)-binding domain"/>
    <property type="match status" value="1"/>
</dbReference>
<dbReference type="Gene3D" id="3.50.50.60">
    <property type="entry name" value="FAD/NAD(P)-binding domain"/>
    <property type="match status" value="1"/>
</dbReference>